<reference evidence="2" key="1">
    <citation type="submission" date="2022-12" db="EMBL/GenBank/DDBJ databases">
        <authorList>
            <person name="Webb A."/>
        </authorList>
    </citation>
    <scope>NUCLEOTIDE SEQUENCE</scope>
    <source>
        <strain evidence="2">Pd1</strain>
    </source>
</reference>
<organism evidence="2 3">
    <name type="scientific">Peronospora destructor</name>
    <dbReference type="NCBI Taxonomy" id="86335"/>
    <lineage>
        <taxon>Eukaryota</taxon>
        <taxon>Sar</taxon>
        <taxon>Stramenopiles</taxon>
        <taxon>Oomycota</taxon>
        <taxon>Peronosporomycetes</taxon>
        <taxon>Peronosporales</taxon>
        <taxon>Peronosporaceae</taxon>
        <taxon>Peronospora</taxon>
    </lineage>
</organism>
<dbReference type="EMBL" id="CANTFM010000841">
    <property type="protein sequence ID" value="CAI5730771.1"/>
    <property type="molecule type" value="Genomic_DNA"/>
</dbReference>
<name>A0AAV0U1B0_9STRA</name>
<evidence type="ECO:0000256" key="1">
    <source>
        <dbReference type="SAM" id="MobiDB-lite"/>
    </source>
</evidence>
<evidence type="ECO:0000313" key="2">
    <source>
        <dbReference type="EMBL" id="CAI5730771.1"/>
    </source>
</evidence>
<dbReference type="AlphaFoldDB" id="A0AAV0U1B0"/>
<comment type="caution">
    <text evidence="2">The sequence shown here is derived from an EMBL/GenBank/DDBJ whole genome shotgun (WGS) entry which is preliminary data.</text>
</comment>
<proteinExistence type="predicted"/>
<gene>
    <name evidence="2" type="ORF">PDE001_LOCUS4608</name>
</gene>
<feature type="region of interest" description="Disordered" evidence="1">
    <location>
        <begin position="102"/>
        <end position="136"/>
    </location>
</feature>
<feature type="compositionally biased region" description="Basic and acidic residues" evidence="1">
    <location>
        <begin position="102"/>
        <end position="122"/>
    </location>
</feature>
<dbReference type="Proteomes" id="UP001162029">
    <property type="component" value="Unassembled WGS sequence"/>
</dbReference>
<sequence length="267" mass="29719">MATPTLQRDQNVLYISPLLMSSSVNPLMQQQWKSPIVKHHVCADRDSTFHSSVAGPLSAVPLSVGPLSAVPLYIGPFLPRIASLLNAVKLRNLQSIDERKRKAVAMRREDAKRDGSVDEGSRIQRPPSAAKGDWNHHSPLPVALSINVPDRDAVYRTDVASPPSPLDARSQERPTPIETSSRYISQVPLDSPSCRLSHDPTGRRRLFYHHSIDPLEIHVPTDNPGASHIYHQRLSRKTGTVAGFVINCHRHKLMQGSRVDTKRRKST</sequence>
<evidence type="ECO:0000313" key="3">
    <source>
        <dbReference type="Proteomes" id="UP001162029"/>
    </source>
</evidence>
<protein>
    <submittedName>
        <fullName evidence="2">Uncharacterized protein</fullName>
    </submittedName>
</protein>
<keyword evidence="3" id="KW-1185">Reference proteome</keyword>
<accession>A0AAV0U1B0</accession>
<feature type="region of interest" description="Disordered" evidence="1">
    <location>
        <begin position="156"/>
        <end position="180"/>
    </location>
</feature>